<gene>
    <name evidence="4" type="ORF">METZ01_LOCUS3699</name>
</gene>
<dbReference type="PANTHER" id="PTHR32308:SF10">
    <property type="entry name" value="CITRATE LYASE SUBUNIT BETA"/>
    <property type="match status" value="1"/>
</dbReference>
<name>A0A381N8K2_9ZZZZ</name>
<evidence type="ECO:0000256" key="2">
    <source>
        <dbReference type="ARBA" id="ARBA00022723"/>
    </source>
</evidence>
<dbReference type="InterPro" id="IPR015813">
    <property type="entry name" value="Pyrv/PenolPyrv_kinase-like_dom"/>
</dbReference>
<dbReference type="InterPro" id="IPR054255">
    <property type="entry name" value="DUF6986"/>
</dbReference>
<dbReference type="InterPro" id="IPR040442">
    <property type="entry name" value="Pyrv_kinase-like_dom_sf"/>
</dbReference>
<evidence type="ECO:0000256" key="3">
    <source>
        <dbReference type="ARBA" id="ARBA00022842"/>
    </source>
</evidence>
<dbReference type="Pfam" id="PF22484">
    <property type="entry name" value="DUF6986"/>
    <property type="match status" value="1"/>
</dbReference>
<dbReference type="GO" id="GO:0003824">
    <property type="term" value="F:catalytic activity"/>
    <property type="evidence" value="ECO:0007669"/>
    <property type="project" value="InterPro"/>
</dbReference>
<dbReference type="GO" id="GO:0006107">
    <property type="term" value="P:oxaloacetate metabolic process"/>
    <property type="evidence" value="ECO:0007669"/>
    <property type="project" value="TreeGrafter"/>
</dbReference>
<comment type="cofactor">
    <cofactor evidence="1">
        <name>Mg(2+)</name>
        <dbReference type="ChEBI" id="CHEBI:18420"/>
    </cofactor>
</comment>
<keyword evidence="3" id="KW-0460">Magnesium</keyword>
<dbReference type="GO" id="GO:0000287">
    <property type="term" value="F:magnesium ion binding"/>
    <property type="evidence" value="ECO:0007669"/>
    <property type="project" value="TreeGrafter"/>
</dbReference>
<keyword evidence="2" id="KW-0479">Metal-binding</keyword>
<dbReference type="AlphaFoldDB" id="A0A381N8K2"/>
<evidence type="ECO:0000313" key="4">
    <source>
        <dbReference type="EMBL" id="SUZ50845.1"/>
    </source>
</evidence>
<dbReference type="PANTHER" id="PTHR32308">
    <property type="entry name" value="LYASE BETA SUBUNIT, PUTATIVE (AFU_ORTHOLOGUE AFUA_4G13030)-RELATED"/>
    <property type="match status" value="1"/>
</dbReference>
<evidence type="ECO:0000256" key="1">
    <source>
        <dbReference type="ARBA" id="ARBA00001946"/>
    </source>
</evidence>
<reference evidence="4" key="1">
    <citation type="submission" date="2018-05" db="EMBL/GenBank/DDBJ databases">
        <authorList>
            <person name="Lanie J.A."/>
            <person name="Ng W.-L."/>
            <person name="Kazmierczak K.M."/>
            <person name="Andrzejewski T.M."/>
            <person name="Davidsen T.M."/>
            <person name="Wayne K.J."/>
            <person name="Tettelin H."/>
            <person name="Glass J.I."/>
            <person name="Rusch D."/>
            <person name="Podicherti R."/>
            <person name="Tsui H.-C.T."/>
            <person name="Winkler M.E."/>
        </authorList>
    </citation>
    <scope>NUCLEOTIDE SEQUENCE</scope>
</reference>
<dbReference type="Gene3D" id="3.20.20.60">
    <property type="entry name" value="Phosphoenolpyruvate-binding domains"/>
    <property type="match status" value="1"/>
</dbReference>
<dbReference type="EMBL" id="UINC01000192">
    <property type="protein sequence ID" value="SUZ50845.1"/>
    <property type="molecule type" value="Genomic_DNA"/>
</dbReference>
<protein>
    <recommendedName>
        <fullName evidence="5">Phosphoenolpyruvate kinase</fullName>
    </recommendedName>
</protein>
<proteinExistence type="predicted"/>
<evidence type="ECO:0008006" key="5">
    <source>
        <dbReference type="Google" id="ProtNLM"/>
    </source>
</evidence>
<dbReference type="SUPFAM" id="SSF51621">
    <property type="entry name" value="Phosphoenolpyruvate/pyruvate domain"/>
    <property type="match status" value="1"/>
</dbReference>
<organism evidence="4">
    <name type="scientific">marine metagenome</name>
    <dbReference type="NCBI Taxonomy" id="408172"/>
    <lineage>
        <taxon>unclassified sequences</taxon>
        <taxon>metagenomes</taxon>
        <taxon>ecological metagenomes</taxon>
    </lineage>
</organism>
<accession>A0A381N8K2</accession>
<sequence>MKNILAYNRTSGILNQLADANCSFESNYPGKPLKRQPVHTLYGGAHLFKPDTAEKMGKFAQNSLADYAPNFVTFAQALGLKGADNLPQNNREIDALVDDAGKNGIDPANSSTWLAWRVYEQVSKKLEREAVEDFRLDYEDGFGIRPDEEEDAVAVQGAKAVASGMKQGTLPPFIGIRIKPFNREFVERGVRTLDIFLSTLLKESGGVLPENFVVTLPKVEIPEQAVALIGLFKVLEADSALNSGDLKMEIMIETTQSIINSEGEVTPRKIANAANEDSEQNRCIGAHFGTYDYTASCDLIAAYQTMDSVVCDFARHMMKVAFGGSGIFLSDGATNIMPVGPHRGKKLSTLQIRENMGTVHRAWKLAYGHIRHSLAHGFYQGWDLHPGQVPVRHAANASFFLEQLQESTVRLKNFVEQASKATLSGDVFDDAATGQGLLNFFSRALNSGAIDSEDVENAGVSVEEVQSGSFRKIVEARRK</sequence>